<dbReference type="Pfam" id="PF11180">
    <property type="entry name" value="DUF2968"/>
    <property type="match status" value="1"/>
</dbReference>
<evidence type="ECO:0000256" key="2">
    <source>
        <dbReference type="SAM" id="SignalP"/>
    </source>
</evidence>
<protein>
    <recommendedName>
        <fullName evidence="5">DUF2968 domain-containing protein</fullName>
    </recommendedName>
</protein>
<dbReference type="Proteomes" id="UP000235347">
    <property type="component" value="Unassembled WGS sequence"/>
</dbReference>
<feature type="region of interest" description="Disordered" evidence="1">
    <location>
        <begin position="235"/>
        <end position="261"/>
    </location>
</feature>
<evidence type="ECO:0000313" key="3">
    <source>
        <dbReference type="EMBL" id="PMS24038.1"/>
    </source>
</evidence>
<sequence>MNHYSCLRGTALAALIAIGGLGTTACATAQSNADGAANVATVASAATAPVMTASPAASTQLSSPAAAPDQTTTATAAEAKEGQGNVAELQRLMQGTELSELRTAYNGTYGASLLLHGKDMTYYVALFQQKNFWRVIKTSNEDYAEAVYADFTRRSAQLADVEIKRTKLAAQKAYTEALIAAAQARADRLQADLDVARKQQELAASRQKQAREEAASLQTQKLAAQEQLNAMQQQVHMLQSETEQGLPHSRSTRFTHRRNKH</sequence>
<accession>A0A2N7W3R7</accession>
<comment type="caution">
    <text evidence="3">The sequence shown here is derived from an EMBL/GenBank/DDBJ whole genome shotgun (WGS) entry which is preliminary data.</text>
</comment>
<dbReference type="EMBL" id="PNYB01000011">
    <property type="protein sequence ID" value="PMS24038.1"/>
    <property type="molecule type" value="Genomic_DNA"/>
</dbReference>
<feature type="chain" id="PRO_5014983289" description="DUF2968 domain-containing protein" evidence="2">
    <location>
        <begin position="30"/>
        <end position="261"/>
    </location>
</feature>
<name>A0A2N7W3R7_9BURK</name>
<feature type="compositionally biased region" description="Basic residues" evidence="1">
    <location>
        <begin position="250"/>
        <end position="261"/>
    </location>
</feature>
<proteinExistence type="predicted"/>
<organism evidence="3 4">
    <name type="scientific">Trinickia soli</name>
    <dbReference type="NCBI Taxonomy" id="380675"/>
    <lineage>
        <taxon>Bacteria</taxon>
        <taxon>Pseudomonadati</taxon>
        <taxon>Pseudomonadota</taxon>
        <taxon>Betaproteobacteria</taxon>
        <taxon>Burkholderiales</taxon>
        <taxon>Burkholderiaceae</taxon>
        <taxon>Trinickia</taxon>
    </lineage>
</organism>
<reference evidence="3 4" key="1">
    <citation type="submission" date="2018-01" db="EMBL/GenBank/DDBJ databases">
        <title>Whole genome analyses suggest that Burkholderia sensu lato contains two further novel genera in the rhizoxinica-symbiotica group Mycetohabitans gen. nov., and Trinickia gen. nov.: implications for the evolution of diazotrophy and nodulation in the Burkholderiaceae.</title>
        <authorList>
            <person name="Estrada-de los Santos P."/>
            <person name="Palmer M."/>
            <person name="Chavez-Ramirez B."/>
            <person name="Beukes C."/>
            <person name="Steenkamp E.T."/>
            <person name="Hirsch A.M."/>
            <person name="Manyaka P."/>
            <person name="Maluk M."/>
            <person name="Lafos M."/>
            <person name="Crook M."/>
            <person name="Gross E."/>
            <person name="Simon M.F."/>
            <person name="Bueno dos Reis Junior F."/>
            <person name="Poole P.S."/>
            <person name="Venter S.N."/>
            <person name="James E.K."/>
        </authorList>
    </citation>
    <scope>NUCLEOTIDE SEQUENCE [LARGE SCALE GENOMIC DNA]</scope>
    <source>
        <strain evidence="3 4">GP25-8</strain>
    </source>
</reference>
<dbReference type="InterPro" id="IPR021350">
    <property type="entry name" value="DUF2968"/>
</dbReference>
<keyword evidence="4" id="KW-1185">Reference proteome</keyword>
<keyword evidence="2" id="KW-0732">Signal</keyword>
<evidence type="ECO:0000313" key="4">
    <source>
        <dbReference type="Proteomes" id="UP000235347"/>
    </source>
</evidence>
<evidence type="ECO:0000256" key="1">
    <source>
        <dbReference type="SAM" id="MobiDB-lite"/>
    </source>
</evidence>
<dbReference type="RefSeq" id="WP_102610523.1">
    <property type="nucleotide sequence ID" value="NZ_CADIKD010000013.1"/>
</dbReference>
<feature type="signal peptide" evidence="2">
    <location>
        <begin position="1"/>
        <end position="29"/>
    </location>
</feature>
<dbReference type="AlphaFoldDB" id="A0A2N7W3R7"/>
<evidence type="ECO:0008006" key="5">
    <source>
        <dbReference type="Google" id="ProtNLM"/>
    </source>
</evidence>
<gene>
    <name evidence="3" type="ORF">C0Z19_14460</name>
</gene>